<comment type="caution">
    <text evidence="3">The sequence shown here is derived from an EMBL/GenBank/DDBJ whole genome shotgun (WGS) entry which is preliminary data.</text>
</comment>
<evidence type="ECO:0000259" key="2">
    <source>
        <dbReference type="Pfam" id="PF23893"/>
    </source>
</evidence>
<evidence type="ECO:0000256" key="1">
    <source>
        <dbReference type="SAM" id="Phobius"/>
    </source>
</evidence>
<dbReference type="EMBL" id="JBHUEJ010000035">
    <property type="protein sequence ID" value="MFD1711863.1"/>
    <property type="molecule type" value="Genomic_DNA"/>
</dbReference>
<keyword evidence="1" id="KW-1133">Transmembrane helix</keyword>
<accession>A0ABW4KX33</accession>
<evidence type="ECO:0000313" key="4">
    <source>
        <dbReference type="Proteomes" id="UP001597304"/>
    </source>
</evidence>
<sequence>MKTTLYELRVLNGEQRGATSAVRPGDTLRIGREWSNDVVVQDAGDSVASILLRDDGSLALGADGGDCSVDGAALETDQPTEVALYTPFTVGGTCMAVGRIGASQWGALFGDTPVPEEPAQAAPAAEDQPLAAAEMAPAPARKRGGLSQRLLTGGAALVAVSACALTMAWAMGPGTLKPAEQVEHLRQTLAHLGYGMLDAEHRDGQLVVKGYLDTVAQRSRLEQALAGQSPARLAVTVNEQVTASVADVYRLNGISADVKSGGPGVVQVHTREADQARLDQVQARARRDVPGLSQIVASNDAPPVQPRPEATISDPGKRVAAIVPGEPAYVVTADGTRYFEGAVLPTGHRILAILSDRVQIERDGAASTLNF</sequence>
<evidence type="ECO:0000313" key="3">
    <source>
        <dbReference type="EMBL" id="MFD1711863.1"/>
    </source>
</evidence>
<keyword evidence="1" id="KW-0472">Membrane</keyword>
<gene>
    <name evidence="3" type="ORF">ACFSF0_14705</name>
</gene>
<keyword evidence="4" id="KW-1185">Reference proteome</keyword>
<name>A0ABW4KX33_9BURK</name>
<reference evidence="4" key="1">
    <citation type="journal article" date="2019" name="Int. J. Syst. Evol. Microbiol.">
        <title>The Global Catalogue of Microorganisms (GCM) 10K type strain sequencing project: providing services to taxonomists for standard genome sequencing and annotation.</title>
        <authorList>
            <consortium name="The Broad Institute Genomics Platform"/>
            <consortium name="The Broad Institute Genome Sequencing Center for Infectious Disease"/>
            <person name="Wu L."/>
            <person name="Ma J."/>
        </authorList>
    </citation>
    <scope>NUCLEOTIDE SEQUENCE [LARGE SCALE GENOMIC DNA]</scope>
    <source>
        <strain evidence="4">LMG 29247</strain>
    </source>
</reference>
<dbReference type="Pfam" id="PF23893">
    <property type="entry name" value="Y4YQ_C"/>
    <property type="match status" value="1"/>
</dbReference>
<keyword evidence="1" id="KW-0812">Transmembrane</keyword>
<protein>
    <recommendedName>
        <fullName evidence="2">YscD/Y4YQ C-terminal domain-containing protein</fullName>
    </recommendedName>
</protein>
<proteinExistence type="predicted"/>
<dbReference type="InterPro" id="IPR057770">
    <property type="entry name" value="YscD/Y4YQ_C"/>
</dbReference>
<organism evidence="3 4">
    <name type="scientific">Ottowia flava</name>
    <dbReference type="NCBI Taxonomy" id="2675430"/>
    <lineage>
        <taxon>Bacteria</taxon>
        <taxon>Pseudomonadati</taxon>
        <taxon>Pseudomonadota</taxon>
        <taxon>Betaproteobacteria</taxon>
        <taxon>Burkholderiales</taxon>
        <taxon>Comamonadaceae</taxon>
        <taxon>Ottowia</taxon>
    </lineage>
</organism>
<dbReference type="Proteomes" id="UP001597304">
    <property type="component" value="Unassembled WGS sequence"/>
</dbReference>
<feature type="transmembrane region" description="Helical" evidence="1">
    <location>
        <begin position="150"/>
        <end position="171"/>
    </location>
</feature>
<dbReference type="RefSeq" id="WP_147914768.1">
    <property type="nucleotide sequence ID" value="NZ_JBHUEJ010000035.1"/>
</dbReference>
<feature type="domain" description="YscD/Y4YQ C-terminal" evidence="2">
    <location>
        <begin position="319"/>
        <end position="368"/>
    </location>
</feature>